<name>A0A7X4GWQ6_9BURK</name>
<dbReference type="EMBL" id="WWCK01000007">
    <property type="protein sequence ID" value="MYM69989.1"/>
    <property type="molecule type" value="Genomic_DNA"/>
</dbReference>
<dbReference type="Proteomes" id="UP000450012">
    <property type="component" value="Unassembled WGS sequence"/>
</dbReference>
<organism evidence="3 4">
    <name type="scientific">Duganella rivi</name>
    <dbReference type="NCBI Taxonomy" id="2666083"/>
    <lineage>
        <taxon>Bacteria</taxon>
        <taxon>Pseudomonadati</taxon>
        <taxon>Pseudomonadota</taxon>
        <taxon>Betaproteobacteria</taxon>
        <taxon>Burkholderiales</taxon>
        <taxon>Oxalobacteraceae</taxon>
        <taxon>Telluria group</taxon>
        <taxon>Duganella</taxon>
    </lineage>
</organism>
<evidence type="ECO:0000313" key="3">
    <source>
        <dbReference type="EMBL" id="MYM69989.1"/>
    </source>
</evidence>
<dbReference type="RefSeq" id="WP_161016479.1">
    <property type="nucleotide sequence ID" value="NZ_WWCK01000007.1"/>
</dbReference>
<proteinExistence type="predicted"/>
<gene>
    <name evidence="3" type="ORF">GTP45_24520</name>
</gene>
<dbReference type="SUPFAM" id="SSF53850">
    <property type="entry name" value="Periplasmic binding protein-like II"/>
    <property type="match status" value="1"/>
</dbReference>
<dbReference type="Pfam" id="PF00497">
    <property type="entry name" value="SBP_bac_3"/>
    <property type="match status" value="1"/>
</dbReference>
<reference evidence="3 4" key="1">
    <citation type="submission" date="2019-12" db="EMBL/GenBank/DDBJ databases">
        <title>Novel species isolated from a subtropical stream in China.</title>
        <authorList>
            <person name="Lu H."/>
        </authorList>
    </citation>
    <scope>NUCLEOTIDE SEQUENCE [LARGE SCALE GENOMIC DNA]</scope>
    <source>
        <strain evidence="3 4">FT55W</strain>
    </source>
</reference>
<evidence type="ECO:0000313" key="4">
    <source>
        <dbReference type="Proteomes" id="UP000450012"/>
    </source>
</evidence>
<evidence type="ECO:0000259" key="2">
    <source>
        <dbReference type="Pfam" id="PF00497"/>
    </source>
</evidence>
<accession>A0A7X4GWQ6</accession>
<dbReference type="AlphaFoldDB" id="A0A7X4GWQ6"/>
<sequence length="242" mass="27202">MRLIITTLFLLATCTDAAVAASLNITTEHSPPSSMRGADGVITGRATDKIRELMSRTGTDYKIEMLPWKRAFMMAQTQGQTCVYSTSRTPERESLFKWVGPTDEAEWQFWGRADHAFPLNSIDDARKLRIGTYIGDARDEYLRSRGFNVDAVSNDLVNPQKLLLNRIDLWAVAIRNGAAVPGHPDWSDQVVPLLVFHRVKVYLACNPSVPDELIDKLNAALADMRRDGSFTRLERKYDQAGK</sequence>
<dbReference type="PANTHER" id="PTHR38834">
    <property type="entry name" value="PERIPLASMIC SUBSTRATE BINDING PROTEIN FAMILY 3"/>
    <property type="match status" value="1"/>
</dbReference>
<feature type="chain" id="PRO_5031431940" evidence="1">
    <location>
        <begin position="21"/>
        <end position="242"/>
    </location>
</feature>
<feature type="domain" description="Solute-binding protein family 3/N-terminal" evidence="2">
    <location>
        <begin position="26"/>
        <end position="237"/>
    </location>
</feature>
<dbReference type="InterPro" id="IPR001638">
    <property type="entry name" value="Solute-binding_3/MltF_N"/>
</dbReference>
<protein>
    <submittedName>
        <fullName evidence="3">Transporter substrate-binding domain-containing protein</fullName>
    </submittedName>
</protein>
<dbReference type="Gene3D" id="3.40.190.10">
    <property type="entry name" value="Periplasmic binding protein-like II"/>
    <property type="match status" value="2"/>
</dbReference>
<evidence type="ECO:0000256" key="1">
    <source>
        <dbReference type="SAM" id="SignalP"/>
    </source>
</evidence>
<keyword evidence="1" id="KW-0732">Signal</keyword>
<dbReference type="PANTHER" id="PTHR38834:SF3">
    <property type="entry name" value="SOLUTE-BINDING PROTEIN FAMILY 3_N-TERMINAL DOMAIN-CONTAINING PROTEIN"/>
    <property type="match status" value="1"/>
</dbReference>
<keyword evidence="4" id="KW-1185">Reference proteome</keyword>
<comment type="caution">
    <text evidence="3">The sequence shown here is derived from an EMBL/GenBank/DDBJ whole genome shotgun (WGS) entry which is preliminary data.</text>
</comment>
<feature type="signal peptide" evidence="1">
    <location>
        <begin position="1"/>
        <end position="20"/>
    </location>
</feature>